<dbReference type="Pfam" id="PF13472">
    <property type="entry name" value="Lipase_GDSL_2"/>
    <property type="match status" value="1"/>
</dbReference>
<organism evidence="3 4">
    <name type="scientific">Crinalium epipsammum PCC 9333</name>
    <dbReference type="NCBI Taxonomy" id="1173022"/>
    <lineage>
        <taxon>Bacteria</taxon>
        <taxon>Bacillati</taxon>
        <taxon>Cyanobacteriota</taxon>
        <taxon>Cyanophyceae</taxon>
        <taxon>Gomontiellales</taxon>
        <taxon>Gomontiellaceae</taxon>
        <taxon>Crinalium</taxon>
    </lineage>
</organism>
<dbReference type="STRING" id="1173022.Cri9333_4424"/>
<feature type="transmembrane region" description="Helical" evidence="1">
    <location>
        <begin position="6"/>
        <end position="24"/>
    </location>
</feature>
<dbReference type="RefSeq" id="WP_015205300.1">
    <property type="nucleotide sequence ID" value="NC_019753.1"/>
</dbReference>
<keyword evidence="1" id="KW-0812">Transmembrane</keyword>
<accession>K9W631</accession>
<evidence type="ECO:0000313" key="4">
    <source>
        <dbReference type="Proteomes" id="UP000010472"/>
    </source>
</evidence>
<reference evidence="3 4" key="1">
    <citation type="submission" date="2012-06" db="EMBL/GenBank/DDBJ databases">
        <title>Finished chromosome of genome of Crinalium epipsammum PCC 9333.</title>
        <authorList>
            <consortium name="US DOE Joint Genome Institute"/>
            <person name="Gugger M."/>
            <person name="Coursin T."/>
            <person name="Rippka R."/>
            <person name="Tandeau De Marsac N."/>
            <person name="Huntemann M."/>
            <person name="Wei C.-L."/>
            <person name="Han J."/>
            <person name="Detter J.C."/>
            <person name="Han C."/>
            <person name="Tapia R."/>
            <person name="Davenport K."/>
            <person name="Daligault H."/>
            <person name="Erkkila T."/>
            <person name="Gu W."/>
            <person name="Munk A.C.C."/>
            <person name="Teshima H."/>
            <person name="Xu Y."/>
            <person name="Chain P."/>
            <person name="Chen A."/>
            <person name="Krypides N."/>
            <person name="Mavromatis K."/>
            <person name="Markowitz V."/>
            <person name="Szeto E."/>
            <person name="Ivanova N."/>
            <person name="Mikhailova N."/>
            <person name="Ovchinnikova G."/>
            <person name="Pagani I."/>
            <person name="Pati A."/>
            <person name="Goodwin L."/>
            <person name="Peters L."/>
            <person name="Pitluck S."/>
            <person name="Woyke T."/>
            <person name="Kerfeld C."/>
        </authorList>
    </citation>
    <scope>NUCLEOTIDE SEQUENCE [LARGE SCALE GENOMIC DNA]</scope>
    <source>
        <strain evidence="3 4">PCC 9333</strain>
    </source>
</reference>
<keyword evidence="1" id="KW-0472">Membrane</keyword>
<dbReference type="InterPro" id="IPR013830">
    <property type="entry name" value="SGNH_hydro"/>
</dbReference>
<dbReference type="EMBL" id="CP003620">
    <property type="protein sequence ID" value="AFZ15207.1"/>
    <property type="molecule type" value="Genomic_DNA"/>
</dbReference>
<keyword evidence="4" id="KW-1185">Reference proteome</keyword>
<dbReference type="Gene3D" id="3.40.50.1110">
    <property type="entry name" value="SGNH hydrolase"/>
    <property type="match status" value="1"/>
</dbReference>
<dbReference type="InterPro" id="IPR036514">
    <property type="entry name" value="SGNH_hydro_sf"/>
</dbReference>
<dbReference type="KEGG" id="cep:Cri9333_4424"/>
<evidence type="ECO:0000313" key="3">
    <source>
        <dbReference type="EMBL" id="AFZ15207.1"/>
    </source>
</evidence>
<dbReference type="AlphaFoldDB" id="K9W631"/>
<dbReference type="Proteomes" id="UP000010472">
    <property type="component" value="Chromosome"/>
</dbReference>
<proteinExistence type="predicted"/>
<sequence>MNNTTIASVSLNIVLLFIIILLLYQKGSVNKAFIDFCASVSLPTDNLITKSWWIREVSHQVSLTQSQEYNTCIFGDSITSPLSNTLGEHTFNFALKGMSSVSLIEQLNKLAAAHVRCQKAIIAIGTNDACYHIDDDTFINNMQQAISLVREMGANQVILIPTFYSTVAASLNPLLAGTITRIEEINQLIHQIAESQNVAVNAECIQELFEGKALKKSLTTDGVHLNADGQQIYRQGLIKLISSIGT</sequence>
<keyword evidence="1" id="KW-1133">Transmembrane helix</keyword>
<gene>
    <name evidence="3" type="ORF">Cri9333_4424</name>
</gene>
<dbReference type="HOGENOM" id="CLU_1127610_0_0_3"/>
<name>K9W631_9CYAN</name>
<evidence type="ECO:0000259" key="2">
    <source>
        <dbReference type="Pfam" id="PF13472"/>
    </source>
</evidence>
<dbReference type="eggNOG" id="COG2755">
    <property type="taxonomic scope" value="Bacteria"/>
</dbReference>
<protein>
    <submittedName>
        <fullName evidence="3">Lipolytic protein G-D-S-L family</fullName>
    </submittedName>
</protein>
<feature type="domain" description="SGNH hydrolase-type esterase" evidence="2">
    <location>
        <begin position="81"/>
        <end position="232"/>
    </location>
</feature>
<dbReference type="OrthoDB" id="528350at2"/>
<dbReference type="PATRIC" id="fig|1173022.3.peg.4778"/>
<dbReference type="SUPFAM" id="SSF52266">
    <property type="entry name" value="SGNH hydrolase"/>
    <property type="match status" value="1"/>
</dbReference>
<evidence type="ECO:0000256" key="1">
    <source>
        <dbReference type="SAM" id="Phobius"/>
    </source>
</evidence>